<reference evidence="2" key="1">
    <citation type="journal article" date="2011" name="Proc. Natl. Acad. Sci. U.S.A.">
        <title>The genome of the fire ant Solenopsis invicta.</title>
        <authorList>
            <person name="Wurm Y."/>
            <person name="Wang J."/>
            <person name="Riba-Grognuz O."/>
            <person name="Corona M."/>
            <person name="Nygaard S."/>
            <person name="Hunt B.G."/>
            <person name="Ingram K.K."/>
            <person name="Falquet L."/>
            <person name="Nipitwattanaphon M."/>
            <person name="Gotzek D."/>
            <person name="Dijkstra M.B."/>
            <person name="Oettler J."/>
            <person name="Comtesse F."/>
            <person name="Shih C.J."/>
            <person name="Wu W.J."/>
            <person name="Yang C.C."/>
            <person name="Thomas J."/>
            <person name="Beaudoing E."/>
            <person name="Pradervand S."/>
            <person name="Flegel V."/>
            <person name="Cook E.D."/>
            <person name="Fabbretti R."/>
            <person name="Stockinger H."/>
            <person name="Long L."/>
            <person name="Farmerie W.G."/>
            <person name="Oakey J."/>
            <person name="Boomsma J.J."/>
            <person name="Pamilo P."/>
            <person name="Yi S.V."/>
            <person name="Heinze J."/>
            <person name="Goodisman M.A."/>
            <person name="Farinelli L."/>
            <person name="Harshman K."/>
            <person name="Hulo N."/>
            <person name="Cerutti L."/>
            <person name="Xenarios I."/>
            <person name="Shoemaker D."/>
            <person name="Keller L."/>
        </authorList>
    </citation>
    <scope>NUCLEOTIDE SEQUENCE [LARGE SCALE GENOMIC DNA]</scope>
</reference>
<organism>
    <name type="scientific">Solenopsis invicta</name>
    <name type="common">Red imported fire ant</name>
    <name type="synonym">Solenopsis wagneri</name>
    <dbReference type="NCBI Taxonomy" id="13686"/>
    <lineage>
        <taxon>Eukaryota</taxon>
        <taxon>Metazoa</taxon>
        <taxon>Ecdysozoa</taxon>
        <taxon>Arthropoda</taxon>
        <taxon>Hexapoda</taxon>
        <taxon>Insecta</taxon>
        <taxon>Pterygota</taxon>
        <taxon>Neoptera</taxon>
        <taxon>Endopterygota</taxon>
        <taxon>Hymenoptera</taxon>
        <taxon>Apocrita</taxon>
        <taxon>Aculeata</taxon>
        <taxon>Formicoidea</taxon>
        <taxon>Formicidae</taxon>
        <taxon>Myrmicinae</taxon>
        <taxon>Solenopsis</taxon>
    </lineage>
</organism>
<protein>
    <submittedName>
        <fullName evidence="2">Uncharacterized protein</fullName>
    </submittedName>
</protein>
<name>E9IRJ4_SOLIN</name>
<gene>
    <name evidence="2" type="ORF">SINV_10489</name>
</gene>
<dbReference type="HOGENOM" id="CLU_886576_0_0_1"/>
<feature type="non-terminal residue" evidence="2">
    <location>
        <position position="314"/>
    </location>
</feature>
<proteinExistence type="predicted"/>
<accession>E9IRJ4</accession>
<evidence type="ECO:0000313" key="2">
    <source>
        <dbReference type="EMBL" id="EFZ16808.1"/>
    </source>
</evidence>
<feature type="region of interest" description="Disordered" evidence="1">
    <location>
        <begin position="1"/>
        <end position="23"/>
    </location>
</feature>
<dbReference type="EMBL" id="GL765167">
    <property type="protein sequence ID" value="EFZ16808.1"/>
    <property type="molecule type" value="Genomic_DNA"/>
</dbReference>
<dbReference type="AlphaFoldDB" id="E9IRJ4"/>
<feature type="compositionally biased region" description="Basic and acidic residues" evidence="1">
    <location>
        <begin position="9"/>
        <end position="19"/>
    </location>
</feature>
<evidence type="ECO:0000256" key="1">
    <source>
        <dbReference type="SAM" id="MobiDB-lite"/>
    </source>
</evidence>
<sequence>MDILQPAPRETEEQQESSRMRARPKTVLCTVEYRREARRQRPGTLAAVAHITGKPLDLGAQKLLERNKLPNLRDLALDKAKAVQYKKRYPLVKDSVKAMTLTHITEVLKDLRITIEKLKLETLSIAKTDTVNNVPWSNIKSFYNPVQEDIAFIVDSDDDDFVEEPPLKKRAISGNENDDFNEDHPLLFCERRGRPQKSVEDYKSKILLNMYKTIKEQRLNYAQQKFKKTRRQIDQIVKYVENSGKMRKCAMVRLYVLKQFTDAQINYFQGTKTDLQRWIGEGQEIYQPKNTLDSESYLDKLKNSLNIRFRKMTK</sequence>